<name>A0AAV2IVP3_KNICA</name>
<sequence length="99" mass="10649">MEGDTIRHQDGPLPDTLYDPSICSISATEPVSDSFQLSPSSSSLKPTLTCLKLPPPDGNVPLAAETVPASVRVMDRALHSCTQMIRPHKKRNGMSFSGE</sequence>
<organism evidence="1 2">
    <name type="scientific">Knipowitschia caucasica</name>
    <name type="common">Caucasian dwarf goby</name>
    <name type="synonym">Pomatoschistus caucasicus</name>
    <dbReference type="NCBI Taxonomy" id="637954"/>
    <lineage>
        <taxon>Eukaryota</taxon>
        <taxon>Metazoa</taxon>
        <taxon>Chordata</taxon>
        <taxon>Craniata</taxon>
        <taxon>Vertebrata</taxon>
        <taxon>Euteleostomi</taxon>
        <taxon>Actinopterygii</taxon>
        <taxon>Neopterygii</taxon>
        <taxon>Teleostei</taxon>
        <taxon>Neoteleostei</taxon>
        <taxon>Acanthomorphata</taxon>
        <taxon>Gobiaria</taxon>
        <taxon>Gobiiformes</taxon>
        <taxon>Gobioidei</taxon>
        <taxon>Gobiidae</taxon>
        <taxon>Gobiinae</taxon>
        <taxon>Knipowitschia</taxon>
    </lineage>
</organism>
<evidence type="ECO:0000313" key="2">
    <source>
        <dbReference type="Proteomes" id="UP001497482"/>
    </source>
</evidence>
<dbReference type="AlphaFoldDB" id="A0AAV2IVP3"/>
<reference evidence="1 2" key="1">
    <citation type="submission" date="2024-04" db="EMBL/GenBank/DDBJ databases">
        <authorList>
            <person name="Waldvogel A.-M."/>
            <person name="Schoenle A."/>
        </authorList>
    </citation>
    <scope>NUCLEOTIDE SEQUENCE [LARGE SCALE GENOMIC DNA]</scope>
</reference>
<protein>
    <submittedName>
        <fullName evidence="1">Uncharacterized protein</fullName>
    </submittedName>
</protein>
<accession>A0AAV2IVP3</accession>
<dbReference type="EMBL" id="OZ035823">
    <property type="protein sequence ID" value="CAL1569326.1"/>
    <property type="molecule type" value="Genomic_DNA"/>
</dbReference>
<dbReference type="Proteomes" id="UP001497482">
    <property type="component" value="Chromosome 1"/>
</dbReference>
<keyword evidence="2" id="KW-1185">Reference proteome</keyword>
<proteinExistence type="predicted"/>
<gene>
    <name evidence="1" type="ORF">KC01_LOCUS1781</name>
</gene>
<evidence type="ECO:0000313" key="1">
    <source>
        <dbReference type="EMBL" id="CAL1569326.1"/>
    </source>
</evidence>